<feature type="site" description="Contributes to redox potential value" evidence="5">
    <location>
        <position position="35"/>
    </location>
</feature>
<accession>A0AAF0D244</accession>
<evidence type="ECO:0000256" key="2">
    <source>
        <dbReference type="ARBA" id="ARBA00022982"/>
    </source>
</evidence>
<evidence type="ECO:0000259" key="7">
    <source>
        <dbReference type="PROSITE" id="PS51352"/>
    </source>
</evidence>
<feature type="site" description="Contributes to redox potential value" evidence="5">
    <location>
        <position position="36"/>
    </location>
</feature>
<keyword evidence="4 6" id="KW-0676">Redox-active center</keyword>
<dbReference type="Proteomes" id="UP000186851">
    <property type="component" value="Chromosome"/>
</dbReference>
<evidence type="ECO:0000256" key="6">
    <source>
        <dbReference type="PIRSR" id="PIRSR000077-4"/>
    </source>
</evidence>
<evidence type="ECO:0000256" key="1">
    <source>
        <dbReference type="ARBA" id="ARBA00022448"/>
    </source>
</evidence>
<gene>
    <name evidence="8" type="ORF">OdinLCB4_007050</name>
</gene>
<reference evidence="8" key="1">
    <citation type="journal article" date="2017" name="Nature">
        <title>Asgard archaea illuminate the origin of eukaryotic cellular complexity.</title>
        <authorList>
            <person name="Zaremba-Niedzwiedzka K."/>
            <person name="Caceres E.F."/>
            <person name="Saw J.H."/>
            <person name="Backstrom D."/>
            <person name="Juzokaite L."/>
            <person name="Vancaester E."/>
            <person name="Seitz K.W."/>
            <person name="Anantharaman K."/>
            <person name="Starnawski P."/>
            <person name="Kjeldsen K.U."/>
            <person name="Scott M.B."/>
            <person name="Nunoura T."/>
            <person name="Banfield J.F."/>
            <person name="Schramm A."/>
            <person name="Baker B.J."/>
            <person name="Spang A."/>
            <person name="Ettema T.J.G."/>
        </authorList>
    </citation>
    <scope>NUCLEOTIDE SEQUENCE</scope>
    <source>
        <strain evidence="8">LCB_4</strain>
    </source>
</reference>
<dbReference type="KEGG" id="oyw:OdinLCB4_007050"/>
<dbReference type="CDD" id="cd02947">
    <property type="entry name" value="TRX_family"/>
    <property type="match status" value="1"/>
</dbReference>
<name>A0AAF0D244_ODILC</name>
<dbReference type="PROSITE" id="PS51352">
    <property type="entry name" value="THIOREDOXIN_2"/>
    <property type="match status" value="1"/>
</dbReference>
<dbReference type="PIRSF" id="PIRSF000077">
    <property type="entry name" value="Thioredoxin"/>
    <property type="match status" value="1"/>
</dbReference>
<dbReference type="InterPro" id="IPR013766">
    <property type="entry name" value="Thioredoxin_domain"/>
</dbReference>
<organism evidence="8 9">
    <name type="scientific">Odinarchaeota yellowstonii (strain LCB_4)</name>
    <dbReference type="NCBI Taxonomy" id="1841599"/>
    <lineage>
        <taxon>Archaea</taxon>
        <taxon>Promethearchaeati</taxon>
        <taxon>Candidatus Odinarchaeota</taxon>
        <taxon>Candidatus Odinarchaeia</taxon>
        <taxon>Candidatus Odinarchaeales</taxon>
        <taxon>Candidatus Odinarchaeaceae</taxon>
        <taxon>Candidatus Odinarchaeum</taxon>
    </lineage>
</organism>
<proteinExistence type="predicted"/>
<evidence type="ECO:0000256" key="5">
    <source>
        <dbReference type="PIRSR" id="PIRSR000077-1"/>
    </source>
</evidence>
<keyword evidence="1" id="KW-0813">Transport</keyword>
<dbReference type="InterPro" id="IPR036249">
    <property type="entry name" value="Thioredoxin-like_sf"/>
</dbReference>
<evidence type="ECO:0000256" key="3">
    <source>
        <dbReference type="ARBA" id="ARBA00023157"/>
    </source>
</evidence>
<feature type="site" description="Deprotonates C-terminal active site Cys" evidence="5">
    <location>
        <position position="28"/>
    </location>
</feature>
<dbReference type="SUPFAM" id="SSF52833">
    <property type="entry name" value="Thioredoxin-like"/>
    <property type="match status" value="1"/>
</dbReference>
<sequence>MSEGEVLHLDSESFDRVVGESRVPVLVDFWASWCMPCLSMGPVVERIAREFKGRLVVGKVNVDECPDLAQRVEALSIPLFVIYKDGREVDRVVGAIGMGLVERVKRFL</sequence>
<feature type="active site" description="Nucleophile" evidence="5">
    <location>
        <position position="37"/>
    </location>
</feature>
<reference evidence="8" key="2">
    <citation type="journal article" date="2022" name="Nat. Microbiol.">
        <title>A closed Candidatus Odinarchaeum chromosome exposes Asgard archaeal viruses.</title>
        <authorList>
            <person name="Tamarit D."/>
            <person name="Caceres E.F."/>
            <person name="Krupovic M."/>
            <person name="Nijland R."/>
            <person name="Eme L."/>
            <person name="Robinson N.P."/>
            <person name="Ettema T.J.G."/>
        </authorList>
    </citation>
    <scope>NUCLEOTIDE SEQUENCE</scope>
    <source>
        <strain evidence="8">LCB_4</strain>
    </source>
</reference>
<evidence type="ECO:0000313" key="9">
    <source>
        <dbReference type="Proteomes" id="UP000186851"/>
    </source>
</evidence>
<feature type="domain" description="Thioredoxin" evidence="7">
    <location>
        <begin position="1"/>
        <end position="108"/>
    </location>
</feature>
<dbReference type="AlphaFoldDB" id="A0AAF0D244"/>
<keyword evidence="3 6" id="KW-1015">Disulfide bond</keyword>
<evidence type="ECO:0000313" key="8">
    <source>
        <dbReference type="EMBL" id="WEU40219.1"/>
    </source>
</evidence>
<keyword evidence="2" id="KW-0249">Electron transport</keyword>
<dbReference type="GO" id="GO:0015035">
    <property type="term" value="F:protein-disulfide reductase activity"/>
    <property type="evidence" value="ECO:0007669"/>
    <property type="project" value="InterPro"/>
</dbReference>
<feature type="disulfide bond" description="Redox-active" evidence="6">
    <location>
        <begin position="34"/>
        <end position="37"/>
    </location>
</feature>
<feature type="active site" description="Nucleophile" evidence="5">
    <location>
        <position position="34"/>
    </location>
</feature>
<dbReference type="Pfam" id="PF00085">
    <property type="entry name" value="Thioredoxin"/>
    <property type="match status" value="1"/>
</dbReference>
<dbReference type="PANTHER" id="PTHR45663:SF11">
    <property type="entry name" value="GEO12009P1"/>
    <property type="match status" value="1"/>
</dbReference>
<evidence type="ECO:0000256" key="4">
    <source>
        <dbReference type="ARBA" id="ARBA00023284"/>
    </source>
</evidence>
<dbReference type="EMBL" id="CP091871">
    <property type="protein sequence ID" value="WEU40219.1"/>
    <property type="molecule type" value="Genomic_DNA"/>
</dbReference>
<protein>
    <submittedName>
        <fullName evidence="8">Thioredoxin domain-containing protein</fullName>
    </submittedName>
</protein>
<dbReference type="Gene3D" id="3.40.30.10">
    <property type="entry name" value="Glutaredoxin"/>
    <property type="match status" value="1"/>
</dbReference>
<dbReference type="InterPro" id="IPR005746">
    <property type="entry name" value="Thioredoxin"/>
</dbReference>
<dbReference type="PANTHER" id="PTHR45663">
    <property type="entry name" value="GEO12009P1"/>
    <property type="match status" value="1"/>
</dbReference>
<dbReference type="GO" id="GO:0005737">
    <property type="term" value="C:cytoplasm"/>
    <property type="evidence" value="ECO:0007669"/>
    <property type="project" value="TreeGrafter"/>
</dbReference>